<keyword evidence="3" id="KW-1185">Reference proteome</keyword>
<dbReference type="PROSITE" id="PS50943">
    <property type="entry name" value="HTH_CROC1"/>
    <property type="match status" value="1"/>
</dbReference>
<sequence length="302" mass="35621">MNEAYYHLGKVLKTIRENKGYSQQEISDSTMSRSNYTKLERDEINPNVVKYLAILDYMDMHHDEYSFILNDYSLNDKDNVFYLYKKMEQFPEITYVKKLIDAANDLLESRYDHLTKDVLNIAQAYYSLMKDHNLVAARKYAESTWERLKKLDKFYLSELHLLNGILYLFEVETVVSLTDRALKDLEKYYCFKEAEELRLSYLSHLSCILIAHEEYDLALKYIDQLITKSKNDSNALSFGAALVRQGLCLQGLDKEKESQESYELAIELFRVMDREDLVKLTKENPKLLYNPYGYVDVEIKPE</sequence>
<accession>A0A1I3UJT3</accession>
<dbReference type="SMART" id="SM00530">
    <property type="entry name" value="HTH_XRE"/>
    <property type="match status" value="1"/>
</dbReference>
<dbReference type="Gene3D" id="1.25.40.10">
    <property type="entry name" value="Tetratricopeptide repeat domain"/>
    <property type="match status" value="1"/>
</dbReference>
<dbReference type="SUPFAM" id="SSF48452">
    <property type="entry name" value="TPR-like"/>
    <property type="match status" value="1"/>
</dbReference>
<protein>
    <submittedName>
        <fullName evidence="2">Helix-turn-helix domain-containing protein</fullName>
    </submittedName>
</protein>
<dbReference type="InterPro" id="IPR053163">
    <property type="entry name" value="HTH-type_regulator_Rgg"/>
</dbReference>
<dbReference type="InterPro" id="IPR011990">
    <property type="entry name" value="TPR-like_helical_dom_sf"/>
</dbReference>
<dbReference type="Proteomes" id="UP000199589">
    <property type="component" value="Unassembled WGS sequence"/>
</dbReference>
<dbReference type="GO" id="GO:0003677">
    <property type="term" value="F:DNA binding"/>
    <property type="evidence" value="ECO:0007669"/>
    <property type="project" value="InterPro"/>
</dbReference>
<dbReference type="PANTHER" id="PTHR37038">
    <property type="entry name" value="TRANSCRIPTIONAL REGULATOR-RELATED"/>
    <property type="match status" value="1"/>
</dbReference>
<dbReference type="AlphaFoldDB" id="A0A1I3UJT3"/>
<dbReference type="InterPro" id="IPR010982">
    <property type="entry name" value="Lambda_DNA-bd_dom_sf"/>
</dbReference>
<gene>
    <name evidence="2" type="ORF">SAMN04488569_100121</name>
</gene>
<dbReference type="SUPFAM" id="SSF47413">
    <property type="entry name" value="lambda repressor-like DNA-binding domains"/>
    <property type="match status" value="1"/>
</dbReference>
<reference evidence="3" key="1">
    <citation type="submission" date="2016-10" db="EMBL/GenBank/DDBJ databases">
        <authorList>
            <person name="Varghese N."/>
            <person name="Submissions S."/>
        </authorList>
    </citation>
    <scope>NUCLEOTIDE SEQUENCE [LARGE SCALE GENOMIC DNA]</scope>
    <source>
        <strain evidence="3">DSM 16108</strain>
    </source>
</reference>
<evidence type="ECO:0000313" key="2">
    <source>
        <dbReference type="EMBL" id="SFJ83162.1"/>
    </source>
</evidence>
<dbReference type="InterPro" id="IPR010057">
    <property type="entry name" value="Transcription_activator_Rgg_C"/>
</dbReference>
<dbReference type="OrthoDB" id="2360592at2"/>
<dbReference type="Pfam" id="PF01381">
    <property type="entry name" value="HTH_3"/>
    <property type="match status" value="1"/>
</dbReference>
<dbReference type="Pfam" id="PF21259">
    <property type="entry name" value="Rgg_C"/>
    <property type="match status" value="1"/>
</dbReference>
<organism evidence="2 3">
    <name type="scientific">Marinilactibacillus piezotolerans</name>
    <dbReference type="NCBI Taxonomy" id="258723"/>
    <lineage>
        <taxon>Bacteria</taxon>
        <taxon>Bacillati</taxon>
        <taxon>Bacillota</taxon>
        <taxon>Bacilli</taxon>
        <taxon>Lactobacillales</taxon>
        <taxon>Carnobacteriaceae</taxon>
        <taxon>Marinilactibacillus</taxon>
    </lineage>
</organism>
<dbReference type="EMBL" id="FOSJ01000001">
    <property type="protein sequence ID" value="SFJ83162.1"/>
    <property type="molecule type" value="Genomic_DNA"/>
</dbReference>
<dbReference type="Gene3D" id="1.10.260.40">
    <property type="entry name" value="lambda repressor-like DNA-binding domains"/>
    <property type="match status" value="1"/>
</dbReference>
<name>A0A1I3UJT3_9LACT</name>
<evidence type="ECO:0000259" key="1">
    <source>
        <dbReference type="PROSITE" id="PS50943"/>
    </source>
</evidence>
<feature type="domain" description="HTH cro/C1-type" evidence="1">
    <location>
        <begin position="12"/>
        <end position="65"/>
    </location>
</feature>
<evidence type="ECO:0000313" key="3">
    <source>
        <dbReference type="Proteomes" id="UP000199589"/>
    </source>
</evidence>
<proteinExistence type="predicted"/>
<dbReference type="CDD" id="cd00093">
    <property type="entry name" value="HTH_XRE"/>
    <property type="match status" value="1"/>
</dbReference>
<dbReference type="PANTHER" id="PTHR37038:SF13">
    <property type="entry name" value="HTH CRO_C1-TYPE DOMAIN-CONTAINING PROTEIN"/>
    <property type="match status" value="1"/>
</dbReference>
<dbReference type="InterPro" id="IPR001387">
    <property type="entry name" value="Cro/C1-type_HTH"/>
</dbReference>
<dbReference type="RefSeq" id="WP_091895136.1">
    <property type="nucleotide sequence ID" value="NZ_FOSJ01000001.1"/>
</dbReference>